<protein>
    <submittedName>
        <fullName evidence="1">Uncharacterized protein</fullName>
    </submittedName>
</protein>
<keyword evidence="2" id="KW-1185">Reference proteome</keyword>
<dbReference type="Proteomes" id="UP000762676">
    <property type="component" value="Unassembled WGS sequence"/>
</dbReference>
<accession>A0AAV4HZ69</accession>
<evidence type="ECO:0000313" key="1">
    <source>
        <dbReference type="EMBL" id="GFS02731.1"/>
    </source>
</evidence>
<gene>
    <name evidence="1" type="ORF">ElyMa_001131200</name>
</gene>
<organism evidence="1 2">
    <name type="scientific">Elysia marginata</name>
    <dbReference type="NCBI Taxonomy" id="1093978"/>
    <lineage>
        <taxon>Eukaryota</taxon>
        <taxon>Metazoa</taxon>
        <taxon>Spiralia</taxon>
        <taxon>Lophotrochozoa</taxon>
        <taxon>Mollusca</taxon>
        <taxon>Gastropoda</taxon>
        <taxon>Heterobranchia</taxon>
        <taxon>Euthyneura</taxon>
        <taxon>Panpulmonata</taxon>
        <taxon>Sacoglossa</taxon>
        <taxon>Placobranchoidea</taxon>
        <taxon>Plakobranchidae</taxon>
        <taxon>Elysia</taxon>
    </lineage>
</organism>
<sequence>MSLAVHRTSTTLASSNFICLSLSITLYDFAHCFRPHEIALNIIKPTDLYGLKETPSLAAAAIAGNFVTGGKDAIPRQFPAVMSPFSTQHCQQTIQGYSTSRNAALL</sequence>
<proteinExistence type="predicted"/>
<dbReference type="EMBL" id="BMAT01002245">
    <property type="protein sequence ID" value="GFS02731.1"/>
    <property type="molecule type" value="Genomic_DNA"/>
</dbReference>
<dbReference type="AlphaFoldDB" id="A0AAV4HZ69"/>
<evidence type="ECO:0000313" key="2">
    <source>
        <dbReference type="Proteomes" id="UP000762676"/>
    </source>
</evidence>
<comment type="caution">
    <text evidence="1">The sequence shown here is derived from an EMBL/GenBank/DDBJ whole genome shotgun (WGS) entry which is preliminary data.</text>
</comment>
<name>A0AAV4HZ69_9GAST</name>
<reference evidence="1 2" key="1">
    <citation type="journal article" date="2021" name="Elife">
        <title>Chloroplast acquisition without the gene transfer in kleptoplastic sea slugs, Plakobranchus ocellatus.</title>
        <authorList>
            <person name="Maeda T."/>
            <person name="Takahashi S."/>
            <person name="Yoshida T."/>
            <person name="Shimamura S."/>
            <person name="Takaki Y."/>
            <person name="Nagai Y."/>
            <person name="Toyoda A."/>
            <person name="Suzuki Y."/>
            <person name="Arimoto A."/>
            <person name="Ishii H."/>
            <person name="Satoh N."/>
            <person name="Nishiyama T."/>
            <person name="Hasebe M."/>
            <person name="Maruyama T."/>
            <person name="Minagawa J."/>
            <person name="Obokata J."/>
            <person name="Shigenobu S."/>
        </authorList>
    </citation>
    <scope>NUCLEOTIDE SEQUENCE [LARGE SCALE GENOMIC DNA]</scope>
</reference>